<sequence length="195" mass="21248">MSRICVFAGSNRGVRPEFVQAARELGQEMAGRGIGVVYGGGRLGLMGSIADAALEAGGEVIGVLPRGLFQREVAHEHLTRLYTVNSMHERKALMADLSDAFIALPGGFGTFDELFEITTWAQIGIHTKPIGLLDVAQFFLPLLALIEHASKEGFIQPFHTRLLLHYQTPAALLDGLANYTSPPPQSKWTELPPQR</sequence>
<evidence type="ECO:0000256" key="1">
    <source>
        <dbReference type="ARBA" id="ARBA00006763"/>
    </source>
</evidence>
<organism evidence="3 4">
    <name type="scientific">Dictyobacter aurantiacus</name>
    <dbReference type="NCBI Taxonomy" id="1936993"/>
    <lineage>
        <taxon>Bacteria</taxon>
        <taxon>Bacillati</taxon>
        <taxon>Chloroflexota</taxon>
        <taxon>Ktedonobacteria</taxon>
        <taxon>Ktedonobacterales</taxon>
        <taxon>Dictyobacteraceae</taxon>
        <taxon>Dictyobacter</taxon>
    </lineage>
</organism>
<accession>A0A401ZGH9</accession>
<dbReference type="EC" id="3.2.2.n1" evidence="2"/>
<dbReference type="GO" id="GO:0009691">
    <property type="term" value="P:cytokinin biosynthetic process"/>
    <property type="evidence" value="ECO:0007669"/>
    <property type="project" value="UniProtKB-UniRule"/>
</dbReference>
<name>A0A401ZGH9_9CHLR</name>
<dbReference type="NCBIfam" id="TIGR00730">
    <property type="entry name" value="Rossman fold protein, TIGR00730 family"/>
    <property type="match status" value="1"/>
</dbReference>
<dbReference type="Pfam" id="PF03641">
    <property type="entry name" value="Lysine_decarbox"/>
    <property type="match status" value="1"/>
</dbReference>
<reference evidence="4" key="1">
    <citation type="submission" date="2018-12" db="EMBL/GenBank/DDBJ databases">
        <title>Tengunoibacter tsumagoiensis gen. nov., sp. nov., Dictyobacter kobayashii sp. nov., D. alpinus sp. nov., and D. joshuensis sp. nov. and description of Dictyobacteraceae fam. nov. within the order Ktedonobacterales isolated from Tengu-no-mugimeshi.</title>
        <authorList>
            <person name="Wang C.M."/>
            <person name="Zheng Y."/>
            <person name="Sakai Y."/>
            <person name="Toyoda A."/>
            <person name="Minakuchi Y."/>
            <person name="Abe K."/>
            <person name="Yokota A."/>
            <person name="Yabe S."/>
        </authorList>
    </citation>
    <scope>NUCLEOTIDE SEQUENCE [LARGE SCALE GENOMIC DNA]</scope>
    <source>
        <strain evidence="4">S-27</strain>
    </source>
</reference>
<evidence type="ECO:0000256" key="2">
    <source>
        <dbReference type="RuleBase" id="RU363015"/>
    </source>
</evidence>
<dbReference type="EMBL" id="BIFQ01000001">
    <property type="protein sequence ID" value="GCE05994.1"/>
    <property type="molecule type" value="Genomic_DNA"/>
</dbReference>
<dbReference type="AlphaFoldDB" id="A0A401ZGH9"/>
<evidence type="ECO:0000313" key="3">
    <source>
        <dbReference type="EMBL" id="GCE05994.1"/>
    </source>
</evidence>
<dbReference type="InterPro" id="IPR005269">
    <property type="entry name" value="LOG"/>
</dbReference>
<comment type="caution">
    <text evidence="3">The sequence shown here is derived from an EMBL/GenBank/DDBJ whole genome shotgun (WGS) entry which is preliminary data.</text>
</comment>
<dbReference type="OrthoDB" id="9801098at2"/>
<dbReference type="Proteomes" id="UP000287224">
    <property type="component" value="Unassembled WGS sequence"/>
</dbReference>
<evidence type="ECO:0000313" key="4">
    <source>
        <dbReference type="Proteomes" id="UP000287224"/>
    </source>
</evidence>
<proteinExistence type="inferred from homology"/>
<dbReference type="GO" id="GO:0016799">
    <property type="term" value="F:hydrolase activity, hydrolyzing N-glycosyl compounds"/>
    <property type="evidence" value="ECO:0007669"/>
    <property type="project" value="TreeGrafter"/>
</dbReference>
<dbReference type="RefSeq" id="WP_126596988.1">
    <property type="nucleotide sequence ID" value="NZ_BIFQ01000001.1"/>
</dbReference>
<keyword evidence="2 3" id="KW-0378">Hydrolase</keyword>
<dbReference type="PANTHER" id="PTHR31223">
    <property type="entry name" value="LOG FAMILY PROTEIN YJL055W"/>
    <property type="match status" value="1"/>
</dbReference>
<protein>
    <recommendedName>
        <fullName evidence="2">Cytokinin riboside 5'-monophosphate phosphoribohydrolase</fullName>
        <ecNumber evidence="2">3.2.2.n1</ecNumber>
    </recommendedName>
</protein>
<dbReference type="SUPFAM" id="SSF102405">
    <property type="entry name" value="MCP/YpsA-like"/>
    <property type="match status" value="1"/>
</dbReference>
<keyword evidence="2" id="KW-0203">Cytokinin biosynthesis</keyword>
<dbReference type="InterPro" id="IPR031100">
    <property type="entry name" value="LOG_fam"/>
</dbReference>
<keyword evidence="4" id="KW-1185">Reference proteome</keyword>
<dbReference type="GO" id="GO:0005829">
    <property type="term" value="C:cytosol"/>
    <property type="evidence" value="ECO:0007669"/>
    <property type="project" value="TreeGrafter"/>
</dbReference>
<comment type="similarity">
    <text evidence="1 2">Belongs to the LOG family.</text>
</comment>
<gene>
    <name evidence="3" type="ORF">KDAU_33230</name>
</gene>
<dbReference type="Gene3D" id="3.40.50.450">
    <property type="match status" value="1"/>
</dbReference>
<dbReference type="PANTHER" id="PTHR31223:SF70">
    <property type="entry name" value="LOG FAMILY PROTEIN YJL055W"/>
    <property type="match status" value="1"/>
</dbReference>